<dbReference type="PROSITE" id="PS51481">
    <property type="entry name" value="DHAK"/>
    <property type="match status" value="1"/>
</dbReference>
<dbReference type="InterPro" id="IPR050861">
    <property type="entry name" value="Dihydroxyacetone_Kinase"/>
</dbReference>
<dbReference type="EMBL" id="JANFNG010000009">
    <property type="protein sequence ID" value="MCQ4081749.1"/>
    <property type="molecule type" value="Genomic_DNA"/>
</dbReference>
<keyword evidence="2" id="KW-0808">Transferase</keyword>
<sequence length="330" mass="34020">MKKLINSPDEVLADALVGVAAAHPSLTVNTSDRYIVRAGGPTAGKVGLVSGGGSGHEPLHGGFVGYGMLDAACPGEVFTSPVPDQILAATRAVESGAGVLHIVKNYTGDVLNFQMAAELAADDGVRVEGVVVNDDVAVENSTWTAGRRGTGAAVFVEKIVGAAAELGADLGTTAALGQEVNDRSRSFGVALTPCTVPASGKPGFELGEDEVELGVGIHGEPGRARSRLASAKEIVGVALDAIHADMPLSGEVLVMVNSLGGTPLIELYVVYAAVAEWLAGHGVWITRNLVGNYITSLEMAGCTITVCRLTPQLTYLWDAPVETPALRWGR</sequence>
<organism evidence="2 3">
    <name type="scientific">Streptomyces humicola</name>
    <dbReference type="NCBI Taxonomy" id="2953240"/>
    <lineage>
        <taxon>Bacteria</taxon>
        <taxon>Bacillati</taxon>
        <taxon>Actinomycetota</taxon>
        <taxon>Actinomycetes</taxon>
        <taxon>Kitasatosporales</taxon>
        <taxon>Streptomycetaceae</taxon>
        <taxon>Streptomyces</taxon>
    </lineage>
</organism>
<dbReference type="EC" id="2.7.1.121" evidence="2"/>
<dbReference type="Pfam" id="PF02733">
    <property type="entry name" value="Dak1"/>
    <property type="match status" value="1"/>
</dbReference>
<dbReference type="NCBIfam" id="TIGR02363">
    <property type="entry name" value="dhaK1"/>
    <property type="match status" value="1"/>
</dbReference>
<dbReference type="Gene3D" id="3.30.1180.20">
    <property type="entry name" value="Dihydroxyacetone kinase, domain 2"/>
    <property type="match status" value="1"/>
</dbReference>
<dbReference type="PANTHER" id="PTHR28629">
    <property type="entry name" value="TRIOKINASE/FMN CYCLASE"/>
    <property type="match status" value="1"/>
</dbReference>
<comment type="caution">
    <text evidence="2">The sequence shown here is derived from an EMBL/GenBank/DDBJ whole genome shotgun (WGS) entry which is preliminary data.</text>
</comment>
<name>A0ABT1PVQ9_9ACTN</name>
<reference evidence="2" key="1">
    <citation type="submission" date="2022-06" db="EMBL/GenBank/DDBJ databases">
        <title>Draft genome sequence of Streptomyces sp. RB6PN25 isolated from peat swamp forest in Thailand.</title>
        <authorList>
            <person name="Duangmal K."/>
            <person name="Klaysubun C."/>
        </authorList>
    </citation>
    <scope>NUCLEOTIDE SEQUENCE</scope>
    <source>
        <strain evidence="2">RB6PN25</strain>
    </source>
</reference>
<evidence type="ECO:0000259" key="1">
    <source>
        <dbReference type="PROSITE" id="PS51481"/>
    </source>
</evidence>
<proteinExistence type="predicted"/>
<keyword evidence="2" id="KW-0418">Kinase</keyword>
<accession>A0ABT1PVQ9</accession>
<dbReference type="SUPFAM" id="SSF82549">
    <property type="entry name" value="DAK1/DegV-like"/>
    <property type="match status" value="1"/>
</dbReference>
<dbReference type="InterPro" id="IPR004006">
    <property type="entry name" value="DhaK_dom"/>
</dbReference>
<dbReference type="PANTHER" id="PTHR28629:SF4">
    <property type="entry name" value="TRIOKINASE_FMN CYCLASE"/>
    <property type="match status" value="1"/>
</dbReference>
<dbReference type="RefSeq" id="WP_255920649.1">
    <property type="nucleotide sequence ID" value="NZ_JANFNG010000009.1"/>
</dbReference>
<feature type="domain" description="DhaK" evidence="1">
    <location>
        <begin position="7"/>
        <end position="328"/>
    </location>
</feature>
<dbReference type="Proteomes" id="UP001057702">
    <property type="component" value="Unassembled WGS sequence"/>
</dbReference>
<gene>
    <name evidence="2" type="primary">dhaK</name>
    <name evidence="2" type="ORF">NGB36_14305</name>
</gene>
<dbReference type="Gene3D" id="3.40.50.10440">
    <property type="entry name" value="Dihydroxyacetone kinase, domain 1"/>
    <property type="match status" value="1"/>
</dbReference>
<evidence type="ECO:0000313" key="3">
    <source>
        <dbReference type="Proteomes" id="UP001057702"/>
    </source>
</evidence>
<evidence type="ECO:0000313" key="2">
    <source>
        <dbReference type="EMBL" id="MCQ4081749.1"/>
    </source>
</evidence>
<dbReference type="InterPro" id="IPR012736">
    <property type="entry name" value="DhaK_1"/>
</dbReference>
<protein>
    <submittedName>
        <fullName evidence="2">Dihydroxyacetone kinase subunit DhaK</fullName>
        <ecNumber evidence="2">2.7.1.121</ecNumber>
    </submittedName>
</protein>
<keyword evidence="3" id="KW-1185">Reference proteome</keyword>
<dbReference type="GO" id="GO:0047324">
    <property type="term" value="F:phosphoenolpyruvate-glycerone phosphotransferase activity"/>
    <property type="evidence" value="ECO:0007669"/>
    <property type="project" value="UniProtKB-EC"/>
</dbReference>